<gene>
    <name evidence="5" type="ORF">QQF64_001696</name>
</gene>
<comment type="caution">
    <text evidence="5">The sequence shown here is derived from an EMBL/GenBank/DDBJ whole genome shotgun (WGS) entry which is preliminary data.</text>
</comment>
<proteinExistence type="predicted"/>
<dbReference type="InterPro" id="IPR002870">
    <property type="entry name" value="Peptidase_M12B_N"/>
</dbReference>
<feature type="compositionally biased region" description="Basic and acidic residues" evidence="2">
    <location>
        <begin position="178"/>
        <end position="195"/>
    </location>
</feature>
<evidence type="ECO:0000313" key="6">
    <source>
        <dbReference type="Proteomes" id="UP001558613"/>
    </source>
</evidence>
<evidence type="ECO:0000313" key="5">
    <source>
        <dbReference type="EMBL" id="KAL1282893.1"/>
    </source>
</evidence>
<evidence type="ECO:0000256" key="3">
    <source>
        <dbReference type="SAM" id="SignalP"/>
    </source>
</evidence>
<accession>A0ABR3P1Q5</accession>
<dbReference type="InterPro" id="IPR024079">
    <property type="entry name" value="MetalloPept_cat_dom_sf"/>
</dbReference>
<keyword evidence="3" id="KW-0732">Signal</keyword>
<keyword evidence="1" id="KW-1015">Disulfide bond</keyword>
<evidence type="ECO:0000259" key="4">
    <source>
        <dbReference type="Pfam" id="PF01562"/>
    </source>
</evidence>
<organism evidence="5 6">
    <name type="scientific">Cirrhinus molitorella</name>
    <name type="common">mud carp</name>
    <dbReference type="NCBI Taxonomy" id="172907"/>
    <lineage>
        <taxon>Eukaryota</taxon>
        <taxon>Metazoa</taxon>
        <taxon>Chordata</taxon>
        <taxon>Craniata</taxon>
        <taxon>Vertebrata</taxon>
        <taxon>Euteleostomi</taxon>
        <taxon>Actinopterygii</taxon>
        <taxon>Neopterygii</taxon>
        <taxon>Teleostei</taxon>
        <taxon>Ostariophysi</taxon>
        <taxon>Cypriniformes</taxon>
        <taxon>Cyprinidae</taxon>
        <taxon>Labeoninae</taxon>
        <taxon>Labeonini</taxon>
        <taxon>Cirrhinus</taxon>
    </lineage>
</organism>
<dbReference type="SUPFAM" id="SSF55486">
    <property type="entry name" value="Metalloproteases ('zincins'), catalytic domain"/>
    <property type="match status" value="1"/>
</dbReference>
<keyword evidence="6" id="KW-1185">Reference proteome</keyword>
<feature type="domain" description="Peptidase M12B propeptide" evidence="4">
    <location>
        <begin position="27"/>
        <end position="108"/>
    </location>
</feature>
<evidence type="ECO:0000256" key="2">
    <source>
        <dbReference type="SAM" id="MobiDB-lite"/>
    </source>
</evidence>
<dbReference type="Gene3D" id="3.40.390.10">
    <property type="entry name" value="Collagenase (Catalytic Domain)"/>
    <property type="match status" value="1"/>
</dbReference>
<dbReference type="PANTHER" id="PTHR11905">
    <property type="entry name" value="ADAM A DISINTEGRIN AND METALLOPROTEASE DOMAIN"/>
    <property type="match status" value="1"/>
</dbReference>
<dbReference type="EMBL" id="JAYMGO010000001">
    <property type="protein sequence ID" value="KAL1282893.1"/>
    <property type="molecule type" value="Genomic_DNA"/>
</dbReference>
<feature type="region of interest" description="Disordered" evidence="2">
    <location>
        <begin position="163"/>
        <end position="201"/>
    </location>
</feature>
<reference evidence="5 6" key="1">
    <citation type="submission" date="2023-09" db="EMBL/GenBank/DDBJ databases">
        <authorList>
            <person name="Wang M."/>
        </authorList>
    </citation>
    <scope>NUCLEOTIDE SEQUENCE [LARGE SCALE GENOMIC DNA]</scope>
    <source>
        <strain evidence="5">GT-2023</strain>
        <tissue evidence="5">Liver</tissue>
    </source>
</reference>
<sequence length="378" mass="41949">MSLLRVILGFIAALCVNAAQSAWEESTVVPVRLESYDTKPTHTAEAREKESEKRIYRLDVFGNEMVLELEPDQTFLAPGFVFQMVGKPESEEFDSAGEARCFFSGTVNGEELSAAAINLCNGLQGGFYVGGEEYFIQPANASGEASDGDSHIIRRRKRGFLDEDNGPKCGVNEEEERVTEKPHATRSDTKPSDSKAHHRSRRFVSTPRYLEIMIVADQSMAEFHGAGLKPYLLTIMSVASRLYRHPTIRNSITLAVVKLLVVYDEEHGPQVSTNAALTLRNFCQWQRQHNPQVTGTQSTTTQQYCSPDRIFVELTLVTLWGWQTLAPCVILIEVAPLLRMTVCRQPSQLHMSLVTCSTCPMMMPGNVPALMATSGAPT</sequence>
<dbReference type="PANTHER" id="PTHR11905:SF256">
    <property type="entry name" value="PEPTIDASE M12B DOMAIN-CONTAINING PROTEIN"/>
    <property type="match status" value="1"/>
</dbReference>
<evidence type="ECO:0000256" key="1">
    <source>
        <dbReference type="ARBA" id="ARBA00023157"/>
    </source>
</evidence>
<name>A0ABR3P1Q5_9TELE</name>
<protein>
    <recommendedName>
        <fullName evidence="4">Peptidase M12B propeptide domain-containing protein</fullName>
    </recommendedName>
</protein>
<feature type="signal peptide" evidence="3">
    <location>
        <begin position="1"/>
        <end position="18"/>
    </location>
</feature>
<dbReference type="Proteomes" id="UP001558613">
    <property type="component" value="Unassembled WGS sequence"/>
</dbReference>
<feature type="chain" id="PRO_5045831275" description="Peptidase M12B propeptide domain-containing protein" evidence="3">
    <location>
        <begin position="19"/>
        <end position="378"/>
    </location>
</feature>
<dbReference type="Pfam" id="PF01562">
    <property type="entry name" value="Pep_M12B_propep"/>
    <property type="match status" value="1"/>
</dbReference>